<dbReference type="EMBL" id="OV651820">
    <property type="protein sequence ID" value="CAH1114126.1"/>
    <property type="molecule type" value="Genomic_DNA"/>
</dbReference>
<keyword evidence="1" id="KW-0732">Signal</keyword>
<sequence>MVNEKVTKIVLVLCFVVLFTGSNGMEISCSDKGFICFTDTKFYQCVHNNGKYIILGRPQECPYGLFCNDGSTQECEERLIEKEEENNNL</sequence>
<reference evidence="2" key="1">
    <citation type="submission" date="2022-01" db="EMBL/GenBank/DDBJ databases">
        <authorList>
            <person name="King R."/>
        </authorList>
    </citation>
    <scope>NUCLEOTIDE SEQUENCE</scope>
</reference>
<evidence type="ECO:0000256" key="1">
    <source>
        <dbReference type="SAM" id="SignalP"/>
    </source>
</evidence>
<accession>A0A9P0GLI8</accession>
<evidence type="ECO:0008006" key="4">
    <source>
        <dbReference type="Google" id="ProtNLM"/>
    </source>
</evidence>
<dbReference type="OrthoDB" id="6020543at2759"/>
<proteinExistence type="predicted"/>
<name>A0A9P0GLI8_9CUCU</name>
<feature type="signal peptide" evidence="1">
    <location>
        <begin position="1"/>
        <end position="24"/>
    </location>
</feature>
<keyword evidence="3" id="KW-1185">Reference proteome</keyword>
<gene>
    <name evidence="2" type="ORF">PSYICH_LOCUS14444</name>
</gene>
<organism evidence="2 3">
    <name type="scientific">Psylliodes chrysocephalus</name>
    <dbReference type="NCBI Taxonomy" id="3402493"/>
    <lineage>
        <taxon>Eukaryota</taxon>
        <taxon>Metazoa</taxon>
        <taxon>Ecdysozoa</taxon>
        <taxon>Arthropoda</taxon>
        <taxon>Hexapoda</taxon>
        <taxon>Insecta</taxon>
        <taxon>Pterygota</taxon>
        <taxon>Neoptera</taxon>
        <taxon>Endopterygota</taxon>
        <taxon>Coleoptera</taxon>
        <taxon>Polyphaga</taxon>
        <taxon>Cucujiformia</taxon>
        <taxon>Chrysomeloidea</taxon>
        <taxon>Chrysomelidae</taxon>
        <taxon>Galerucinae</taxon>
        <taxon>Alticini</taxon>
        <taxon>Psylliodes</taxon>
    </lineage>
</organism>
<feature type="chain" id="PRO_5040278614" description="Chitin-binding type-2 domain-containing protein" evidence="1">
    <location>
        <begin position="25"/>
        <end position="89"/>
    </location>
</feature>
<dbReference type="AlphaFoldDB" id="A0A9P0GLI8"/>
<evidence type="ECO:0000313" key="3">
    <source>
        <dbReference type="Proteomes" id="UP001153636"/>
    </source>
</evidence>
<evidence type="ECO:0000313" key="2">
    <source>
        <dbReference type="EMBL" id="CAH1114126.1"/>
    </source>
</evidence>
<dbReference type="Proteomes" id="UP001153636">
    <property type="component" value="Chromosome 8"/>
</dbReference>
<protein>
    <recommendedName>
        <fullName evidence="4">Chitin-binding type-2 domain-containing protein</fullName>
    </recommendedName>
</protein>